<feature type="domain" description="DUF402" evidence="1">
    <location>
        <begin position="45"/>
        <end position="166"/>
    </location>
</feature>
<gene>
    <name evidence="2" type="ORF">D3875_05445</name>
</gene>
<proteinExistence type="predicted"/>
<dbReference type="EMBL" id="QYUJ01000014">
    <property type="protein sequence ID" value="RJF71108.1"/>
    <property type="molecule type" value="Genomic_DNA"/>
</dbReference>
<evidence type="ECO:0000313" key="2">
    <source>
        <dbReference type="EMBL" id="RJF71108.1"/>
    </source>
</evidence>
<protein>
    <submittedName>
        <fullName evidence="2">DUF402 domain-containing protein</fullName>
    </submittedName>
</protein>
<evidence type="ECO:0000313" key="3">
    <source>
        <dbReference type="Proteomes" id="UP000286287"/>
    </source>
</evidence>
<name>A0A418V4T2_9DEIO</name>
<dbReference type="InterPro" id="IPR007295">
    <property type="entry name" value="DUF402"/>
</dbReference>
<dbReference type="SUPFAM" id="SSF159234">
    <property type="entry name" value="FomD-like"/>
    <property type="match status" value="1"/>
</dbReference>
<organism evidence="2 3">
    <name type="scientific">Deinococcus cavernae</name>
    <dbReference type="NCBI Taxonomy" id="2320857"/>
    <lineage>
        <taxon>Bacteria</taxon>
        <taxon>Thermotogati</taxon>
        <taxon>Deinococcota</taxon>
        <taxon>Deinococci</taxon>
        <taxon>Deinococcales</taxon>
        <taxon>Deinococcaceae</taxon>
        <taxon>Deinococcus</taxon>
    </lineage>
</organism>
<dbReference type="OrthoDB" id="2002222at2"/>
<dbReference type="PANTHER" id="PTHR41271">
    <property type="entry name" value="DUF402 DOMAIN-CONTAINING PROTEIN"/>
    <property type="match status" value="1"/>
</dbReference>
<dbReference type="Gene3D" id="2.40.380.10">
    <property type="entry name" value="FomD-like"/>
    <property type="match status" value="1"/>
</dbReference>
<keyword evidence="3" id="KW-1185">Reference proteome</keyword>
<reference evidence="2 3" key="1">
    <citation type="submission" date="2018-09" db="EMBL/GenBank/DDBJ databases">
        <authorList>
            <person name="Zhu H."/>
        </authorList>
    </citation>
    <scope>NUCLEOTIDE SEQUENCE [LARGE SCALE GENOMIC DNA]</scope>
    <source>
        <strain evidence="2 3">K2S05-167</strain>
    </source>
</reference>
<accession>A0A418V4T2</accession>
<dbReference type="PANTHER" id="PTHR41271:SF1">
    <property type="entry name" value="DUF402 DOMAIN-CONTAINING PROTEIN"/>
    <property type="match status" value="1"/>
</dbReference>
<dbReference type="AlphaFoldDB" id="A0A418V4T2"/>
<comment type="caution">
    <text evidence="2">The sequence shown here is derived from an EMBL/GenBank/DDBJ whole genome shotgun (WGS) entry which is preliminary data.</text>
</comment>
<sequence>MKLKRAGRKGWPRVVSDEELVLHVPGGVMVDYVAGEVVRPLDVGFRGRTLRILDSGYRWLHFAPVSANHAVTVQLDQHLEPVQIYVDICDGHGIDPDGVPFTHDLYLDVLAVCEVQADGTWHVTATEMIDVAELNEALTAGQITPTQFELAWAEAKRVEGQLNANAFPALDVIRAYLRDQRDLNSPP</sequence>
<dbReference type="Pfam" id="PF04167">
    <property type="entry name" value="DUF402"/>
    <property type="match status" value="1"/>
</dbReference>
<dbReference type="Proteomes" id="UP000286287">
    <property type="component" value="Unassembled WGS sequence"/>
</dbReference>
<evidence type="ECO:0000259" key="1">
    <source>
        <dbReference type="Pfam" id="PF04167"/>
    </source>
</evidence>
<dbReference type="InterPro" id="IPR035930">
    <property type="entry name" value="FomD-like_sf"/>
</dbReference>